<name>A0A1Q3DZ76_LENED</name>
<dbReference type="AlphaFoldDB" id="A0A1Q3DZ76"/>
<reference evidence="1 2" key="2">
    <citation type="submission" date="2017-02" db="EMBL/GenBank/DDBJ databases">
        <title>A genome survey and senescence transcriptome analysis in Lentinula edodes.</title>
        <authorList>
            <person name="Sakamoto Y."/>
            <person name="Nakade K."/>
            <person name="Sato S."/>
            <person name="Yoshida Y."/>
            <person name="Miyazaki K."/>
            <person name="Natsume S."/>
            <person name="Konno N."/>
        </authorList>
    </citation>
    <scope>NUCLEOTIDE SEQUENCE [LARGE SCALE GENOMIC DNA]</scope>
    <source>
        <strain evidence="1 2">NBRC 111202</strain>
    </source>
</reference>
<sequence length="107" mass="12277">MLKDRDSSLFLLLDWQLARWSASLTLRSSSAASELVQGERHRVSISRTSQVRGFIKQFSVFVIQPHMQARTFGSRTAQIFQITRDTVIKSIGEGFIQLGLRHWIPMD</sequence>
<gene>
    <name evidence="1" type="ORF">LENED_001802</name>
</gene>
<protein>
    <submittedName>
        <fullName evidence="1">Uncharacterized protein</fullName>
    </submittedName>
</protein>
<evidence type="ECO:0000313" key="2">
    <source>
        <dbReference type="Proteomes" id="UP000188533"/>
    </source>
</evidence>
<reference evidence="1 2" key="1">
    <citation type="submission" date="2016-08" db="EMBL/GenBank/DDBJ databases">
        <authorList>
            <consortium name="Lentinula edodes genome sequencing consortium"/>
            <person name="Sakamoto Y."/>
            <person name="Nakade K."/>
            <person name="Sato S."/>
            <person name="Yoshida Y."/>
            <person name="Miyazaki K."/>
            <person name="Natsume S."/>
            <person name="Konno N."/>
        </authorList>
    </citation>
    <scope>NUCLEOTIDE SEQUENCE [LARGE SCALE GENOMIC DNA]</scope>
    <source>
        <strain evidence="1 2">NBRC 111202</strain>
    </source>
</reference>
<evidence type="ECO:0000313" key="1">
    <source>
        <dbReference type="EMBL" id="GAW00295.1"/>
    </source>
</evidence>
<accession>A0A1Q3DZ76</accession>
<keyword evidence="2" id="KW-1185">Reference proteome</keyword>
<proteinExistence type="predicted"/>
<organism evidence="1 2">
    <name type="scientific">Lentinula edodes</name>
    <name type="common">Shiitake mushroom</name>
    <name type="synonym">Lentinus edodes</name>
    <dbReference type="NCBI Taxonomy" id="5353"/>
    <lineage>
        <taxon>Eukaryota</taxon>
        <taxon>Fungi</taxon>
        <taxon>Dikarya</taxon>
        <taxon>Basidiomycota</taxon>
        <taxon>Agaricomycotina</taxon>
        <taxon>Agaricomycetes</taxon>
        <taxon>Agaricomycetidae</taxon>
        <taxon>Agaricales</taxon>
        <taxon>Marasmiineae</taxon>
        <taxon>Omphalotaceae</taxon>
        <taxon>Lentinula</taxon>
    </lineage>
</organism>
<comment type="caution">
    <text evidence="1">The sequence shown here is derived from an EMBL/GenBank/DDBJ whole genome shotgun (WGS) entry which is preliminary data.</text>
</comment>
<dbReference type="Proteomes" id="UP000188533">
    <property type="component" value="Unassembled WGS sequence"/>
</dbReference>
<dbReference type="EMBL" id="BDGU01000029">
    <property type="protein sequence ID" value="GAW00295.1"/>
    <property type="molecule type" value="Genomic_DNA"/>
</dbReference>